<accession>A0A174UZE2</accession>
<sequence length="87" mass="8937">MVRATSSSLKAQRSSMEPPPRPVISRSATLCRLAQAMAAQSSPGASAPCTRTGSTSTSASGQRAPSMRSISRTAAPAGEVMRAIFRG</sequence>
<reference evidence="2 3" key="1">
    <citation type="submission" date="2015-09" db="EMBL/GenBank/DDBJ databases">
        <authorList>
            <consortium name="Pathogen Informatics"/>
        </authorList>
    </citation>
    <scope>NUCLEOTIDE SEQUENCE [LARGE SCALE GENOMIC DNA]</scope>
    <source>
        <strain evidence="2 3">2789STDY5608854</strain>
    </source>
</reference>
<gene>
    <name evidence="2" type="ORF">ERS852411_04158</name>
</gene>
<proteinExistence type="predicted"/>
<feature type="compositionally biased region" description="Polar residues" evidence="1">
    <location>
        <begin position="1"/>
        <end position="15"/>
    </location>
</feature>
<evidence type="ECO:0000256" key="1">
    <source>
        <dbReference type="SAM" id="MobiDB-lite"/>
    </source>
</evidence>
<dbReference type="AlphaFoldDB" id="A0A174UZE2"/>
<dbReference type="EMBL" id="CYZT01000813">
    <property type="protein sequence ID" value="CUQ25417.1"/>
    <property type="molecule type" value="Genomic_DNA"/>
</dbReference>
<evidence type="ECO:0000313" key="3">
    <source>
        <dbReference type="Proteomes" id="UP000095746"/>
    </source>
</evidence>
<evidence type="ECO:0000313" key="2">
    <source>
        <dbReference type="EMBL" id="CUQ25417.1"/>
    </source>
</evidence>
<protein>
    <submittedName>
        <fullName evidence="2">Uncharacterized protein</fullName>
    </submittedName>
</protein>
<organism evidence="2 3">
    <name type="scientific">Flavonifractor plautii</name>
    <name type="common">Fusobacterium plautii</name>
    <dbReference type="NCBI Taxonomy" id="292800"/>
    <lineage>
        <taxon>Bacteria</taxon>
        <taxon>Bacillati</taxon>
        <taxon>Bacillota</taxon>
        <taxon>Clostridia</taxon>
        <taxon>Eubacteriales</taxon>
        <taxon>Oscillospiraceae</taxon>
        <taxon>Flavonifractor</taxon>
    </lineage>
</organism>
<dbReference type="Proteomes" id="UP000095746">
    <property type="component" value="Unassembled WGS sequence"/>
</dbReference>
<feature type="region of interest" description="Disordered" evidence="1">
    <location>
        <begin position="1"/>
        <end position="77"/>
    </location>
</feature>
<feature type="compositionally biased region" description="Low complexity" evidence="1">
    <location>
        <begin position="50"/>
        <end position="64"/>
    </location>
</feature>
<name>A0A174UZE2_FLAPL</name>